<gene>
    <name evidence="22" type="ORF">MJG50_17155</name>
</gene>
<comment type="similarity">
    <text evidence="1">In the C-terminal section; belongs to the transpeptidase family.</text>
</comment>
<name>A0AAW5ED24_9BACI</name>
<dbReference type="GO" id="GO:0009002">
    <property type="term" value="F:serine-type D-Ala-D-Ala carboxypeptidase activity"/>
    <property type="evidence" value="ECO:0007669"/>
    <property type="project" value="UniProtKB-EC"/>
</dbReference>
<protein>
    <submittedName>
        <fullName evidence="22">PBP1A family penicillin-binding protein</fullName>
    </submittedName>
</protein>
<dbReference type="Pfam" id="PF00912">
    <property type="entry name" value="Transgly"/>
    <property type="match status" value="1"/>
</dbReference>
<dbReference type="InterPro" id="IPR036950">
    <property type="entry name" value="PBP_transglycosylase"/>
</dbReference>
<evidence type="ECO:0000256" key="18">
    <source>
        <dbReference type="SAM" id="MobiDB-lite"/>
    </source>
</evidence>
<sequence length="669" mass="74420">MRQRIRKNFRQTGKLKIAILLILSFILVTIIGINMYINSRDVSSLHHPLPQPTIIYDKNGEIASKVPGPKIDGVSFDQIPDHVINAVIAIEDHRFYEHPGVDYVGIFRALFRNIKAGGIVEGGSTITQQLTKNVLLTQEQTLDRKIDEFFIAQKIERTFSKEKILEMYVNQIYFGEGAWGIKNAALVYFGKDVKELTVSEGAILAGLIKAPSKMNPLKNLDLAFERRDLVLEKMEANGFLNKQDVKVAKAQEMTFKGRQIDPYEGKYPHYIDHIIDEAITKYHLTQNEVLNGGLQIYTELDSHMQTSIENVFASDKGLFPASTEDQLLQSGAILIDPKTGGINALVGGRGKHVFRGFNHATQLKRQPGSSIKPLAVYTPALEKGYSIYDVIPDQPMDFNGYQPANVTGRYKGSETIYDALTNSDNVPAVWLLNKIGLSAGIDSIERFGLPITEKDHNLSLALGGLDTGVAPIHMAEAYTTFPNGGKKTKAHAITKIIDSKGTIIAEWKEEPEVVTSPDVANRITFMLKGVIDHGTGKNAKINGRELAGKTGSTQLPIEGIGGTKDQWMVGYTPELVGAIWLGYDNTDKDHYLTTTSGATAAFIFKEIIEQALSNTPVSSFNLPVYQQPYTQKKKNNDKNKYEDHGKKQGKNKDKGKHKWKEKKKKHHDD</sequence>
<evidence type="ECO:0000256" key="12">
    <source>
        <dbReference type="ARBA" id="ARBA00022989"/>
    </source>
</evidence>
<dbReference type="GO" id="GO:0006508">
    <property type="term" value="P:proteolysis"/>
    <property type="evidence" value="ECO:0007669"/>
    <property type="project" value="UniProtKB-KW"/>
</dbReference>
<comment type="caution">
    <text evidence="22">The sequence shown here is derived from an EMBL/GenBank/DDBJ whole genome shotgun (WGS) entry which is preliminary data.</text>
</comment>
<dbReference type="Proteomes" id="UP001431131">
    <property type="component" value="Unassembled WGS sequence"/>
</dbReference>
<accession>A0AAW5ED24</accession>
<keyword evidence="10" id="KW-0133">Cell shape</keyword>
<comment type="catalytic activity">
    <reaction evidence="16">
        <text>Preferential cleavage: (Ac)2-L-Lys-D-Ala-|-D-Ala. Also transpeptidation of peptidyl-alanyl moieties that are N-acyl substituents of D-alanine.</text>
        <dbReference type="EC" id="3.4.16.4"/>
    </reaction>
</comment>
<dbReference type="NCBIfam" id="TIGR02074">
    <property type="entry name" value="PBP_1a_fam"/>
    <property type="match status" value="1"/>
</dbReference>
<evidence type="ECO:0000256" key="5">
    <source>
        <dbReference type="ARBA" id="ARBA00022670"/>
    </source>
</evidence>
<dbReference type="InterPro" id="IPR012338">
    <property type="entry name" value="Beta-lactam/transpept-like"/>
</dbReference>
<evidence type="ECO:0000256" key="3">
    <source>
        <dbReference type="ARBA" id="ARBA00022475"/>
    </source>
</evidence>
<keyword evidence="14" id="KW-0511">Multifunctional enzyme</keyword>
<dbReference type="GO" id="GO:0030288">
    <property type="term" value="C:outer membrane-bounded periplasmic space"/>
    <property type="evidence" value="ECO:0007669"/>
    <property type="project" value="TreeGrafter"/>
</dbReference>
<evidence type="ECO:0000256" key="9">
    <source>
        <dbReference type="ARBA" id="ARBA00022801"/>
    </source>
</evidence>
<evidence type="ECO:0000256" key="7">
    <source>
        <dbReference type="ARBA" id="ARBA00022679"/>
    </source>
</evidence>
<dbReference type="SUPFAM" id="SSF56601">
    <property type="entry name" value="beta-lactamase/transpeptidase-like"/>
    <property type="match status" value="1"/>
</dbReference>
<evidence type="ECO:0000259" key="21">
    <source>
        <dbReference type="Pfam" id="PF00912"/>
    </source>
</evidence>
<dbReference type="Gene3D" id="3.40.710.10">
    <property type="entry name" value="DD-peptidase/beta-lactamase superfamily"/>
    <property type="match status" value="1"/>
</dbReference>
<dbReference type="InterPro" id="IPR023346">
    <property type="entry name" value="Lysozyme-like_dom_sf"/>
</dbReference>
<dbReference type="GO" id="GO:0008360">
    <property type="term" value="P:regulation of cell shape"/>
    <property type="evidence" value="ECO:0007669"/>
    <property type="project" value="UniProtKB-KW"/>
</dbReference>
<keyword evidence="5" id="KW-0645">Protease</keyword>
<comment type="similarity">
    <text evidence="2">In the N-terminal section; belongs to the glycosyltransferase 51 family.</text>
</comment>
<evidence type="ECO:0000256" key="2">
    <source>
        <dbReference type="ARBA" id="ARBA00007739"/>
    </source>
</evidence>
<dbReference type="SUPFAM" id="SSF53955">
    <property type="entry name" value="Lysozyme-like"/>
    <property type="match status" value="1"/>
</dbReference>
<feature type="transmembrane region" description="Helical" evidence="19">
    <location>
        <begin position="15"/>
        <end position="37"/>
    </location>
</feature>
<keyword evidence="11" id="KW-0573">Peptidoglycan synthesis</keyword>
<keyword evidence="8 19" id="KW-0812">Transmembrane</keyword>
<feature type="domain" description="Penicillin-binding protein transpeptidase" evidence="20">
    <location>
        <begin position="332"/>
        <end position="609"/>
    </location>
</feature>
<reference evidence="22" key="1">
    <citation type="submission" date="2022-02" db="EMBL/GenBank/DDBJ databases">
        <title>Fredinandcohnia quinoae sp. nov. isolated from Chenopodium quinoa seeds.</title>
        <authorList>
            <person name="Saati-Santamaria Z."/>
            <person name="Flores-Felix J.D."/>
            <person name="Igual J.M."/>
            <person name="Velazquez E."/>
            <person name="Garcia-Fraile P."/>
            <person name="Martinez-Molina E."/>
        </authorList>
    </citation>
    <scope>NUCLEOTIDE SEQUENCE</scope>
    <source>
        <strain evidence="22">SECRCQ15</strain>
    </source>
</reference>
<keyword evidence="9" id="KW-0378">Hydrolase</keyword>
<evidence type="ECO:0000256" key="17">
    <source>
        <dbReference type="ARBA" id="ARBA00049902"/>
    </source>
</evidence>
<dbReference type="PANTHER" id="PTHR32282">
    <property type="entry name" value="BINDING PROTEIN TRANSPEPTIDASE, PUTATIVE-RELATED"/>
    <property type="match status" value="1"/>
</dbReference>
<feature type="region of interest" description="Disordered" evidence="18">
    <location>
        <begin position="627"/>
        <end position="669"/>
    </location>
</feature>
<evidence type="ECO:0000259" key="20">
    <source>
        <dbReference type="Pfam" id="PF00905"/>
    </source>
</evidence>
<evidence type="ECO:0000256" key="1">
    <source>
        <dbReference type="ARBA" id="ARBA00007090"/>
    </source>
</evidence>
<proteinExistence type="inferred from homology"/>
<dbReference type="FunFam" id="1.10.3810.10:FF:000001">
    <property type="entry name" value="Penicillin-binding protein 1A"/>
    <property type="match status" value="1"/>
</dbReference>
<dbReference type="InterPro" id="IPR050396">
    <property type="entry name" value="Glycosyltr_51/Transpeptidase"/>
</dbReference>
<evidence type="ECO:0000256" key="10">
    <source>
        <dbReference type="ARBA" id="ARBA00022960"/>
    </source>
</evidence>
<keyword evidence="4" id="KW-0121">Carboxypeptidase</keyword>
<organism evidence="22 23">
    <name type="scientific">Fredinandcohnia quinoae</name>
    <dbReference type="NCBI Taxonomy" id="2918902"/>
    <lineage>
        <taxon>Bacteria</taxon>
        <taxon>Bacillati</taxon>
        <taxon>Bacillota</taxon>
        <taxon>Bacilli</taxon>
        <taxon>Bacillales</taxon>
        <taxon>Bacillaceae</taxon>
        <taxon>Fredinandcohnia</taxon>
    </lineage>
</organism>
<keyword evidence="23" id="KW-1185">Reference proteome</keyword>
<evidence type="ECO:0000256" key="19">
    <source>
        <dbReference type="SAM" id="Phobius"/>
    </source>
</evidence>
<evidence type="ECO:0000256" key="13">
    <source>
        <dbReference type="ARBA" id="ARBA00023136"/>
    </source>
</evidence>
<comment type="catalytic activity">
    <reaction evidence="17">
        <text>[GlcNAc-(1-&gt;4)-Mur2Ac(oyl-L-Ala-gamma-D-Glu-L-Lys-D-Ala-D-Ala)](n)-di-trans,octa-cis-undecaprenyl diphosphate + beta-D-GlcNAc-(1-&gt;4)-Mur2Ac(oyl-L-Ala-gamma-D-Glu-L-Lys-D-Ala-D-Ala)-di-trans,octa-cis-undecaprenyl diphosphate = [GlcNAc-(1-&gt;4)-Mur2Ac(oyl-L-Ala-gamma-D-Glu-L-Lys-D-Ala-D-Ala)](n+1)-di-trans,octa-cis-undecaprenyl diphosphate + di-trans,octa-cis-undecaprenyl diphosphate + H(+)</text>
        <dbReference type="Rhea" id="RHEA:23708"/>
        <dbReference type="Rhea" id="RHEA-COMP:9602"/>
        <dbReference type="Rhea" id="RHEA-COMP:9603"/>
        <dbReference type="ChEBI" id="CHEBI:15378"/>
        <dbReference type="ChEBI" id="CHEBI:58405"/>
        <dbReference type="ChEBI" id="CHEBI:60033"/>
        <dbReference type="ChEBI" id="CHEBI:78435"/>
        <dbReference type="EC" id="2.4.99.28"/>
    </reaction>
</comment>
<dbReference type="PANTHER" id="PTHR32282:SF32">
    <property type="entry name" value="PENICILLIN-BINDING PROTEIN 2A"/>
    <property type="match status" value="1"/>
</dbReference>
<feature type="compositionally biased region" description="Basic and acidic residues" evidence="18">
    <location>
        <begin position="634"/>
        <end position="652"/>
    </location>
</feature>
<dbReference type="GO" id="GO:0008658">
    <property type="term" value="F:penicillin binding"/>
    <property type="evidence" value="ECO:0007669"/>
    <property type="project" value="InterPro"/>
</dbReference>
<dbReference type="GO" id="GO:0009252">
    <property type="term" value="P:peptidoglycan biosynthetic process"/>
    <property type="evidence" value="ECO:0007669"/>
    <property type="project" value="UniProtKB-KW"/>
</dbReference>
<keyword evidence="7" id="KW-0808">Transferase</keyword>
<keyword evidence="6" id="KW-0328">Glycosyltransferase</keyword>
<evidence type="ECO:0000256" key="4">
    <source>
        <dbReference type="ARBA" id="ARBA00022645"/>
    </source>
</evidence>
<dbReference type="GO" id="GO:0008955">
    <property type="term" value="F:peptidoglycan glycosyltransferase activity"/>
    <property type="evidence" value="ECO:0007669"/>
    <property type="project" value="UniProtKB-EC"/>
</dbReference>
<keyword evidence="13 19" id="KW-0472">Membrane</keyword>
<evidence type="ECO:0000313" key="23">
    <source>
        <dbReference type="Proteomes" id="UP001431131"/>
    </source>
</evidence>
<keyword evidence="3" id="KW-1003">Cell membrane</keyword>
<dbReference type="InterPro" id="IPR001460">
    <property type="entry name" value="PCN-bd_Tpept"/>
</dbReference>
<evidence type="ECO:0000256" key="11">
    <source>
        <dbReference type="ARBA" id="ARBA00022984"/>
    </source>
</evidence>
<dbReference type="RefSeq" id="WP_240256983.1">
    <property type="nucleotide sequence ID" value="NZ_JAKTTI010000033.1"/>
</dbReference>
<evidence type="ECO:0000256" key="6">
    <source>
        <dbReference type="ARBA" id="ARBA00022676"/>
    </source>
</evidence>
<dbReference type="AlphaFoldDB" id="A0AAW5ED24"/>
<evidence type="ECO:0000256" key="16">
    <source>
        <dbReference type="ARBA" id="ARBA00034000"/>
    </source>
</evidence>
<keyword evidence="15" id="KW-0961">Cell wall biogenesis/degradation</keyword>
<dbReference type="GO" id="GO:0071555">
    <property type="term" value="P:cell wall organization"/>
    <property type="evidence" value="ECO:0007669"/>
    <property type="project" value="UniProtKB-KW"/>
</dbReference>
<keyword evidence="12 19" id="KW-1133">Transmembrane helix</keyword>
<dbReference type="Gene3D" id="1.10.3810.10">
    <property type="entry name" value="Biosynthetic peptidoglycan transglycosylase-like"/>
    <property type="match status" value="1"/>
</dbReference>
<evidence type="ECO:0000256" key="8">
    <source>
        <dbReference type="ARBA" id="ARBA00022692"/>
    </source>
</evidence>
<evidence type="ECO:0000313" key="22">
    <source>
        <dbReference type="EMBL" id="MCH1627063.1"/>
    </source>
</evidence>
<evidence type="ECO:0000256" key="15">
    <source>
        <dbReference type="ARBA" id="ARBA00023316"/>
    </source>
</evidence>
<feature type="compositionally biased region" description="Basic residues" evidence="18">
    <location>
        <begin position="653"/>
        <end position="669"/>
    </location>
</feature>
<dbReference type="Pfam" id="PF00905">
    <property type="entry name" value="Transpeptidase"/>
    <property type="match status" value="1"/>
</dbReference>
<feature type="domain" description="Glycosyl transferase family 51" evidence="21">
    <location>
        <begin position="71"/>
        <end position="235"/>
    </location>
</feature>
<dbReference type="InterPro" id="IPR001264">
    <property type="entry name" value="Glyco_trans_51"/>
</dbReference>
<dbReference type="EMBL" id="JAKTTI010000033">
    <property type="protein sequence ID" value="MCH1627063.1"/>
    <property type="molecule type" value="Genomic_DNA"/>
</dbReference>
<evidence type="ECO:0000256" key="14">
    <source>
        <dbReference type="ARBA" id="ARBA00023268"/>
    </source>
</evidence>